<proteinExistence type="predicted"/>
<dbReference type="Proteomes" id="UP001066276">
    <property type="component" value="Chromosome 12"/>
</dbReference>
<name>A0AAV7L483_PLEWA</name>
<evidence type="ECO:0000313" key="2">
    <source>
        <dbReference type="Proteomes" id="UP001066276"/>
    </source>
</evidence>
<protein>
    <submittedName>
        <fullName evidence="1">Uncharacterized protein</fullName>
    </submittedName>
</protein>
<dbReference type="AlphaFoldDB" id="A0AAV7L483"/>
<reference evidence="1" key="1">
    <citation type="journal article" date="2022" name="bioRxiv">
        <title>Sequencing and chromosome-scale assembly of the giantPleurodeles waltlgenome.</title>
        <authorList>
            <person name="Brown T."/>
            <person name="Elewa A."/>
            <person name="Iarovenko S."/>
            <person name="Subramanian E."/>
            <person name="Araus A.J."/>
            <person name="Petzold A."/>
            <person name="Susuki M."/>
            <person name="Suzuki K.-i.T."/>
            <person name="Hayashi T."/>
            <person name="Toyoda A."/>
            <person name="Oliveira C."/>
            <person name="Osipova E."/>
            <person name="Leigh N.D."/>
            <person name="Simon A."/>
            <person name="Yun M.H."/>
        </authorList>
    </citation>
    <scope>NUCLEOTIDE SEQUENCE</scope>
    <source>
        <strain evidence="1">20211129_DDA</strain>
        <tissue evidence="1">Liver</tissue>
    </source>
</reference>
<organism evidence="1 2">
    <name type="scientific">Pleurodeles waltl</name>
    <name type="common">Iberian ribbed newt</name>
    <dbReference type="NCBI Taxonomy" id="8319"/>
    <lineage>
        <taxon>Eukaryota</taxon>
        <taxon>Metazoa</taxon>
        <taxon>Chordata</taxon>
        <taxon>Craniata</taxon>
        <taxon>Vertebrata</taxon>
        <taxon>Euteleostomi</taxon>
        <taxon>Amphibia</taxon>
        <taxon>Batrachia</taxon>
        <taxon>Caudata</taxon>
        <taxon>Salamandroidea</taxon>
        <taxon>Salamandridae</taxon>
        <taxon>Pleurodelinae</taxon>
        <taxon>Pleurodeles</taxon>
    </lineage>
</organism>
<gene>
    <name evidence="1" type="ORF">NDU88_004262</name>
</gene>
<accession>A0AAV7L483</accession>
<keyword evidence="2" id="KW-1185">Reference proteome</keyword>
<dbReference type="EMBL" id="JANPWB010000016">
    <property type="protein sequence ID" value="KAJ1084108.1"/>
    <property type="molecule type" value="Genomic_DNA"/>
</dbReference>
<comment type="caution">
    <text evidence="1">The sequence shown here is derived from an EMBL/GenBank/DDBJ whole genome shotgun (WGS) entry which is preliminary data.</text>
</comment>
<evidence type="ECO:0000313" key="1">
    <source>
        <dbReference type="EMBL" id="KAJ1084108.1"/>
    </source>
</evidence>
<sequence length="71" mass="7804">MQPVCNSIPGRKPCASCLFTLQTPPNTFLHNRGNHSLGRAGSWVRARLAAPRFTIGPPWCEEEQEGGKRAT</sequence>